<evidence type="ECO:0000313" key="1">
    <source>
        <dbReference type="EMBL" id="CEK49972.1"/>
    </source>
</evidence>
<protein>
    <submittedName>
        <fullName evidence="1">Uncharacterized protein</fullName>
    </submittedName>
</protein>
<feature type="non-terminal residue" evidence="1">
    <location>
        <position position="82"/>
    </location>
</feature>
<name>A0A0B6Y130_9EUPU</name>
<proteinExistence type="predicted"/>
<organism evidence="1">
    <name type="scientific">Arion vulgaris</name>
    <dbReference type="NCBI Taxonomy" id="1028688"/>
    <lineage>
        <taxon>Eukaryota</taxon>
        <taxon>Metazoa</taxon>
        <taxon>Spiralia</taxon>
        <taxon>Lophotrochozoa</taxon>
        <taxon>Mollusca</taxon>
        <taxon>Gastropoda</taxon>
        <taxon>Heterobranchia</taxon>
        <taxon>Euthyneura</taxon>
        <taxon>Panpulmonata</taxon>
        <taxon>Eupulmonata</taxon>
        <taxon>Stylommatophora</taxon>
        <taxon>Helicina</taxon>
        <taxon>Arionoidea</taxon>
        <taxon>Arionidae</taxon>
        <taxon>Arion</taxon>
    </lineage>
</organism>
<dbReference type="EMBL" id="HACG01003107">
    <property type="protein sequence ID" value="CEK49972.1"/>
    <property type="molecule type" value="Transcribed_RNA"/>
</dbReference>
<gene>
    <name evidence="1" type="primary">ORF9454</name>
</gene>
<feature type="non-terminal residue" evidence="1">
    <location>
        <position position="1"/>
    </location>
</feature>
<sequence>QEKTSDGMYSTVKKIITGQAAMQKYEFILSPKMDGNGNLVLSQPHAAIDRTVYEDQEREYVTKGNDALHSLPSTLNTNEILN</sequence>
<reference evidence="1" key="1">
    <citation type="submission" date="2014-12" db="EMBL/GenBank/DDBJ databases">
        <title>Insight into the proteome of Arion vulgaris.</title>
        <authorList>
            <person name="Aradska J."/>
            <person name="Bulat T."/>
            <person name="Smidak R."/>
            <person name="Sarate P."/>
            <person name="Gangsoo J."/>
            <person name="Sialana F."/>
            <person name="Bilban M."/>
            <person name="Lubec G."/>
        </authorList>
    </citation>
    <scope>NUCLEOTIDE SEQUENCE</scope>
    <source>
        <tissue evidence="1">Skin</tissue>
    </source>
</reference>
<dbReference type="AlphaFoldDB" id="A0A0B6Y130"/>
<accession>A0A0B6Y130</accession>